<dbReference type="SUPFAM" id="SSF48403">
    <property type="entry name" value="Ankyrin repeat"/>
    <property type="match status" value="2"/>
</dbReference>
<keyword evidence="5 7" id="KW-0040">ANK repeat</keyword>
<dbReference type="AlphaFoldDB" id="A0A0E0R7V4"/>
<dbReference type="InterPro" id="IPR026961">
    <property type="entry name" value="PGG_dom"/>
</dbReference>
<dbReference type="STRING" id="4529.A0A0E0R7V4"/>
<dbReference type="HOGENOM" id="CLU_000134_36_3_1"/>
<dbReference type="PROSITE" id="PS50088">
    <property type="entry name" value="ANK_REPEAT"/>
    <property type="match status" value="2"/>
</dbReference>
<protein>
    <recommendedName>
        <fullName evidence="9">PGG domain-containing protein</fullName>
    </recommendedName>
</protein>
<dbReference type="Pfam" id="PF13962">
    <property type="entry name" value="PGG"/>
    <property type="match status" value="1"/>
</dbReference>
<dbReference type="PROSITE" id="PS50297">
    <property type="entry name" value="ANK_REP_REGION"/>
    <property type="match status" value="2"/>
</dbReference>
<reference evidence="11" key="1">
    <citation type="submission" date="2013-06" db="EMBL/GenBank/DDBJ databases">
        <authorList>
            <person name="Zhao Q."/>
        </authorList>
    </citation>
    <scope>NUCLEOTIDE SEQUENCE</scope>
    <source>
        <strain evidence="11">cv. W1943</strain>
    </source>
</reference>
<evidence type="ECO:0000313" key="10">
    <source>
        <dbReference type="EnsemblPlants" id="ORUFI11G12700.1"/>
    </source>
</evidence>
<dbReference type="OMA" id="EIAISHM"/>
<evidence type="ECO:0000259" key="9">
    <source>
        <dbReference type="Pfam" id="PF13962"/>
    </source>
</evidence>
<feature type="transmembrane region" description="Helical" evidence="8">
    <location>
        <begin position="506"/>
        <end position="532"/>
    </location>
</feature>
<evidence type="ECO:0000256" key="7">
    <source>
        <dbReference type="PROSITE-ProRule" id="PRU00023"/>
    </source>
</evidence>
<accession>A0A0E0R7V4</accession>
<evidence type="ECO:0000256" key="2">
    <source>
        <dbReference type="ARBA" id="ARBA00022692"/>
    </source>
</evidence>
<dbReference type="EnsemblPlants" id="ORUFI11G12700.1">
    <property type="protein sequence ID" value="ORUFI11G12700.1"/>
    <property type="gene ID" value="ORUFI11G12700"/>
</dbReference>
<feature type="transmembrane region" description="Helical" evidence="8">
    <location>
        <begin position="472"/>
        <end position="494"/>
    </location>
</feature>
<keyword evidence="3" id="KW-0677">Repeat</keyword>
<dbReference type="Pfam" id="PF12796">
    <property type="entry name" value="Ank_2"/>
    <property type="match status" value="3"/>
</dbReference>
<keyword evidence="6 8" id="KW-0472">Membrane</keyword>
<evidence type="ECO:0000313" key="11">
    <source>
        <dbReference type="Proteomes" id="UP000008022"/>
    </source>
</evidence>
<keyword evidence="11" id="KW-1185">Reference proteome</keyword>
<organism evidence="10 11">
    <name type="scientific">Oryza rufipogon</name>
    <name type="common">Brownbeard rice</name>
    <name type="synonym">Asian wild rice</name>
    <dbReference type="NCBI Taxonomy" id="4529"/>
    <lineage>
        <taxon>Eukaryota</taxon>
        <taxon>Viridiplantae</taxon>
        <taxon>Streptophyta</taxon>
        <taxon>Embryophyta</taxon>
        <taxon>Tracheophyta</taxon>
        <taxon>Spermatophyta</taxon>
        <taxon>Magnoliopsida</taxon>
        <taxon>Liliopsida</taxon>
        <taxon>Poales</taxon>
        <taxon>Poaceae</taxon>
        <taxon>BOP clade</taxon>
        <taxon>Oryzoideae</taxon>
        <taxon>Oryzeae</taxon>
        <taxon>Oryzinae</taxon>
        <taxon>Oryza</taxon>
    </lineage>
</organism>
<dbReference type="SMART" id="SM00248">
    <property type="entry name" value="ANK"/>
    <property type="match status" value="9"/>
</dbReference>
<sequence length="545" mass="58547">MEFTHAGCKKKIPDHLFMCSELYIAAYDGQTDEVVRLLGESSGVAVESPTSRASPAAQAAANQHAPCNIHEVTAERSTLLHVAAAQGHCDLIAELCRRDSNLLSAANSTGDTPLHCVARAGHTGAILAIARFARDSVEEDRLREILRGKNAAGDTALHLAARHGHGEAASELVAIAPAMASELNGSGMSPLYLAVMSRSVAAVRAVLSCGDASAAGPDSQNALHAAVLQNPEMVSLLLQWREELATQLDSSQSTPLHYASSDGDCSVIREILKHTPPSATQLQDSEGLSALHVAALMGHAAAVRLLLHFSPASVDIRDNHGRTFLHVAAMMLVHILNEQDNEGNTPLHLAVVAGEYKVISKLLCSGKVHNHIMNNAGHTPSDLAEKSTGFYTMVRIILKLYLSGAQFRPQRQDHIVKWNGQDMIKWQVTTSKYLAIVSTLVATIAFSATFNMPGSYGLDGKANLNGDRLYHAFMMLDTIAVTTSVVATILLVYGKIAQSHRSWPSFIIAMYSLWLSLICMLLAFFISIIAVMDNNNSIRIALTGS</sequence>
<feature type="domain" description="PGG" evidence="9">
    <location>
        <begin position="425"/>
        <end position="530"/>
    </location>
</feature>
<dbReference type="Proteomes" id="UP000008022">
    <property type="component" value="Unassembled WGS sequence"/>
</dbReference>
<keyword evidence="2 8" id="KW-0812">Transmembrane</keyword>
<name>A0A0E0R7V4_ORYRU</name>
<evidence type="ECO:0000256" key="4">
    <source>
        <dbReference type="ARBA" id="ARBA00022989"/>
    </source>
</evidence>
<dbReference type="PANTHER" id="PTHR24186:SF41">
    <property type="entry name" value="PGG DOMAIN-CONTAINING PROTEIN"/>
    <property type="match status" value="1"/>
</dbReference>
<feature type="repeat" description="ANK" evidence="7">
    <location>
        <begin position="342"/>
        <end position="366"/>
    </location>
</feature>
<evidence type="ECO:0000256" key="3">
    <source>
        <dbReference type="ARBA" id="ARBA00022737"/>
    </source>
</evidence>
<evidence type="ECO:0000256" key="8">
    <source>
        <dbReference type="SAM" id="Phobius"/>
    </source>
</evidence>
<dbReference type="Gramene" id="ORUFI11G12700.1">
    <property type="protein sequence ID" value="ORUFI11G12700.1"/>
    <property type="gene ID" value="ORUFI11G12700"/>
</dbReference>
<dbReference type="PANTHER" id="PTHR24186">
    <property type="entry name" value="PROTEIN PHOSPHATASE 1 REGULATORY SUBUNIT"/>
    <property type="match status" value="1"/>
</dbReference>
<evidence type="ECO:0000256" key="5">
    <source>
        <dbReference type="ARBA" id="ARBA00023043"/>
    </source>
</evidence>
<evidence type="ECO:0000256" key="6">
    <source>
        <dbReference type="ARBA" id="ARBA00023136"/>
    </source>
</evidence>
<keyword evidence="4 8" id="KW-1133">Transmembrane helix</keyword>
<comment type="subcellular location">
    <subcellularLocation>
        <location evidence="1">Membrane</location>
        <topology evidence="1">Multi-pass membrane protein</topology>
    </subcellularLocation>
</comment>
<evidence type="ECO:0000256" key="1">
    <source>
        <dbReference type="ARBA" id="ARBA00004141"/>
    </source>
</evidence>
<dbReference type="eggNOG" id="KOG0504">
    <property type="taxonomic scope" value="Eukaryota"/>
</dbReference>
<dbReference type="InterPro" id="IPR036770">
    <property type="entry name" value="Ankyrin_rpt-contain_sf"/>
</dbReference>
<feature type="repeat" description="ANK" evidence="7">
    <location>
        <begin position="286"/>
        <end position="307"/>
    </location>
</feature>
<dbReference type="Gene3D" id="1.25.40.20">
    <property type="entry name" value="Ankyrin repeat-containing domain"/>
    <property type="match status" value="4"/>
</dbReference>
<dbReference type="InterPro" id="IPR002110">
    <property type="entry name" value="Ankyrin_rpt"/>
</dbReference>
<feature type="transmembrane region" description="Helical" evidence="8">
    <location>
        <begin position="433"/>
        <end position="452"/>
    </location>
</feature>
<proteinExistence type="predicted"/>
<reference evidence="10" key="2">
    <citation type="submission" date="2015-06" db="UniProtKB">
        <authorList>
            <consortium name="EnsemblPlants"/>
        </authorList>
    </citation>
    <scope>IDENTIFICATION</scope>
</reference>
<dbReference type="Pfam" id="PF00023">
    <property type="entry name" value="Ank"/>
    <property type="match status" value="1"/>
</dbReference>
<dbReference type="GO" id="GO:0005886">
    <property type="term" value="C:plasma membrane"/>
    <property type="evidence" value="ECO:0007669"/>
    <property type="project" value="TreeGrafter"/>
</dbReference>